<evidence type="ECO:0000313" key="2">
    <source>
        <dbReference type="EMBL" id="QPV63435.1"/>
    </source>
</evidence>
<gene>
    <name evidence="2" type="ORF">I7X12_02020</name>
</gene>
<reference evidence="2 3" key="1">
    <citation type="submission" date="2020-12" db="EMBL/GenBank/DDBJ databases">
        <title>Halosimplex halophilum sp. nov. and Halosimplex salinum sp. nov., two new members of the genus Halosimplex.</title>
        <authorList>
            <person name="Cui H.L."/>
        </authorList>
    </citation>
    <scope>NUCLEOTIDE SEQUENCE [LARGE SCALE GENOMIC DNA]</scope>
    <source>
        <strain evidence="2 3">YGH94</strain>
    </source>
</reference>
<dbReference type="AlphaFoldDB" id="A0A7T3KW19"/>
<dbReference type="EMBL" id="CP065856">
    <property type="protein sequence ID" value="QPV63435.1"/>
    <property type="molecule type" value="Genomic_DNA"/>
</dbReference>
<evidence type="ECO:0000256" key="1">
    <source>
        <dbReference type="SAM" id="MobiDB-lite"/>
    </source>
</evidence>
<dbReference type="Proteomes" id="UP000595001">
    <property type="component" value="Chromosome"/>
</dbReference>
<evidence type="ECO:0000313" key="3">
    <source>
        <dbReference type="Proteomes" id="UP000595001"/>
    </source>
</evidence>
<accession>A0A7T3KW19</accession>
<protein>
    <submittedName>
        <fullName evidence="2">Uncharacterized protein</fullName>
    </submittedName>
</protein>
<dbReference type="GeneID" id="60587231"/>
<feature type="region of interest" description="Disordered" evidence="1">
    <location>
        <begin position="1"/>
        <end position="48"/>
    </location>
</feature>
<feature type="compositionally biased region" description="Acidic residues" evidence="1">
    <location>
        <begin position="24"/>
        <end position="34"/>
    </location>
</feature>
<proteinExistence type="predicted"/>
<dbReference type="RefSeq" id="WP_198062225.1">
    <property type="nucleotide sequence ID" value="NZ_CP065856.1"/>
</dbReference>
<name>A0A7T3KW19_9EURY</name>
<dbReference type="KEGG" id="hlt:I7X12_02020"/>
<organism evidence="2 3">
    <name type="scientific">Halosimplex litoreum</name>
    <dbReference type="NCBI Taxonomy" id="1198301"/>
    <lineage>
        <taxon>Archaea</taxon>
        <taxon>Methanobacteriati</taxon>
        <taxon>Methanobacteriota</taxon>
        <taxon>Stenosarchaea group</taxon>
        <taxon>Halobacteria</taxon>
        <taxon>Halobacteriales</taxon>
        <taxon>Haloarculaceae</taxon>
        <taxon>Halosimplex</taxon>
    </lineage>
</organism>
<sequence>MATRTPTTGMAHLTVVPENFGDERDGDESDDESADAAVDRSAGTRSRD</sequence>
<keyword evidence="3" id="KW-1185">Reference proteome</keyword>